<dbReference type="Pfam" id="PF02891">
    <property type="entry name" value="zf-MIZ"/>
    <property type="match status" value="1"/>
</dbReference>
<evidence type="ECO:0000256" key="2">
    <source>
        <dbReference type="ARBA" id="ARBA00004718"/>
    </source>
</evidence>
<evidence type="ECO:0000256" key="1">
    <source>
        <dbReference type="ARBA" id="ARBA00004123"/>
    </source>
</evidence>
<keyword evidence="16" id="KW-1185">Reference proteome</keyword>
<keyword evidence="6 10" id="KW-0863">Zinc-finger</keyword>
<evidence type="ECO:0000256" key="7">
    <source>
        <dbReference type="ARBA" id="ARBA00022786"/>
    </source>
</evidence>
<evidence type="ECO:0000256" key="10">
    <source>
        <dbReference type="PROSITE-ProRule" id="PRU00452"/>
    </source>
</evidence>
<sequence length="669" mass="73680">MQLRARSYVEYFPADGAEKAVTSRSGGGEEEMADTTDLKSMILSFRVSELQTLLQHAGKNRSGRKCDLQHRALDLLKSRNASHYQKKIQELYISIQNSNNLTLNPDPIDQMRHKVGHGQQYPQSGVYNTQQMPSGTRQQLSSESLFQQATSNSAGGPTYSSLNAMLQQSRATPIHLGHYAAAAAYQTRGGATMMPTTAPSPRYPVHPDVRLKRLPFYEQICELLKPSTLLPSNTSTRMHETSFTFHLTPQQATKIAMSYNAITKGEYSIQLSYKTQVQLRFALLETSTEQEDCFPPGVVVKVNNKPLTLPNPIPSNKPGVEPKRPPRPTNITYLLKLSPTVGNTVTINWAHDYTRNFVAWIGLVQKLSSTDLLNKLKAKGVRPAEFSRGLIKEKLQEDADCEIATTSLRVSLMCPLGKMRMCVPCRPSTCTHLQCFDASLFIQMNERKPTWNCPVCDKPALFDTIVIDGYFQEVLLSPRLPLDCNEIQLTSDGSWTIISAKKEKNSQVLSPKVEPSSSSAAAVETLSDEAEVLEEQPPKRKAPAAVIVDLTLSDSDDEPPAKKTAHRIQECSSSSSSSSEDSPNPRPTSRSSLGCLTPSIITLDSPSPPPAAPSFAAPSSRSVDQFMATPPYLPNYFNPSAMATVSMPILELDSDSSSSHNSRTTSHFQ</sequence>
<dbReference type="GO" id="GO:0097240">
    <property type="term" value="P:chromosome attachment to the nuclear envelope"/>
    <property type="evidence" value="ECO:0007669"/>
    <property type="project" value="UniProtKB-ARBA"/>
</dbReference>
<keyword evidence="8" id="KW-0862">Zinc</keyword>
<dbReference type="InterPro" id="IPR036361">
    <property type="entry name" value="SAP_dom_sf"/>
</dbReference>
<dbReference type="GO" id="GO:0005634">
    <property type="term" value="C:nucleus"/>
    <property type="evidence" value="ECO:0007669"/>
    <property type="project" value="UniProtKB-SubCell"/>
</dbReference>
<evidence type="ECO:0000256" key="4">
    <source>
        <dbReference type="ARBA" id="ARBA00022679"/>
    </source>
</evidence>
<dbReference type="OrthoDB" id="10263264at2759"/>
<evidence type="ECO:0000256" key="9">
    <source>
        <dbReference type="ARBA" id="ARBA00023242"/>
    </source>
</evidence>
<evidence type="ECO:0000313" key="16">
    <source>
        <dbReference type="Proteomes" id="UP000494165"/>
    </source>
</evidence>
<dbReference type="PROSITE" id="PS51466">
    <property type="entry name" value="PINIT"/>
    <property type="match status" value="1"/>
</dbReference>
<comment type="pathway">
    <text evidence="2">Protein modification; protein sumoylation.</text>
</comment>
<name>A0A8S1DI89_9INSE</name>
<feature type="region of interest" description="Disordered" evidence="11">
    <location>
        <begin position="117"/>
        <end position="140"/>
    </location>
</feature>
<dbReference type="InterPro" id="IPR038654">
    <property type="entry name" value="PINIT_sf"/>
</dbReference>
<evidence type="ECO:0000256" key="6">
    <source>
        <dbReference type="ARBA" id="ARBA00022771"/>
    </source>
</evidence>
<organism evidence="15 16">
    <name type="scientific">Cloeon dipterum</name>
    <dbReference type="NCBI Taxonomy" id="197152"/>
    <lineage>
        <taxon>Eukaryota</taxon>
        <taxon>Metazoa</taxon>
        <taxon>Ecdysozoa</taxon>
        <taxon>Arthropoda</taxon>
        <taxon>Hexapoda</taxon>
        <taxon>Insecta</taxon>
        <taxon>Pterygota</taxon>
        <taxon>Palaeoptera</taxon>
        <taxon>Ephemeroptera</taxon>
        <taxon>Pisciforma</taxon>
        <taxon>Baetidae</taxon>
        <taxon>Cloeon</taxon>
    </lineage>
</organism>
<evidence type="ECO:0000256" key="11">
    <source>
        <dbReference type="SAM" id="MobiDB-lite"/>
    </source>
</evidence>
<dbReference type="PROSITE" id="PS51044">
    <property type="entry name" value="ZF_SP_RING"/>
    <property type="match status" value="1"/>
</dbReference>
<proteinExistence type="inferred from homology"/>
<dbReference type="Gene3D" id="2.60.120.780">
    <property type="entry name" value="PINIT domain"/>
    <property type="match status" value="1"/>
</dbReference>
<dbReference type="GO" id="GO:0006357">
    <property type="term" value="P:regulation of transcription by RNA polymerase II"/>
    <property type="evidence" value="ECO:0007669"/>
    <property type="project" value="TreeGrafter"/>
</dbReference>
<comment type="similarity">
    <text evidence="3">Belongs to the PIAS family.</text>
</comment>
<dbReference type="GO" id="GO:0000785">
    <property type="term" value="C:chromatin"/>
    <property type="evidence" value="ECO:0007669"/>
    <property type="project" value="TreeGrafter"/>
</dbReference>
<evidence type="ECO:0000259" key="12">
    <source>
        <dbReference type="PROSITE" id="PS50800"/>
    </source>
</evidence>
<keyword evidence="5" id="KW-0479">Metal-binding</keyword>
<feature type="domain" description="SAP" evidence="12">
    <location>
        <begin position="42"/>
        <end position="76"/>
    </location>
</feature>
<accession>A0A8S1DI89</accession>
<dbReference type="InterPro" id="IPR004181">
    <property type="entry name" value="Znf_MIZ"/>
</dbReference>
<dbReference type="PROSITE" id="PS50800">
    <property type="entry name" value="SAP"/>
    <property type="match status" value="1"/>
</dbReference>
<feature type="region of interest" description="Disordered" evidence="11">
    <location>
        <begin position="506"/>
        <end position="619"/>
    </location>
</feature>
<dbReference type="Pfam" id="PF14324">
    <property type="entry name" value="PINIT"/>
    <property type="match status" value="1"/>
</dbReference>
<feature type="compositionally biased region" description="Polar residues" evidence="11">
    <location>
        <begin position="120"/>
        <end position="140"/>
    </location>
</feature>
<evidence type="ECO:0000256" key="3">
    <source>
        <dbReference type="ARBA" id="ARBA00005383"/>
    </source>
</evidence>
<dbReference type="InterPro" id="IPR003034">
    <property type="entry name" value="SAP_dom"/>
</dbReference>
<comment type="caution">
    <text evidence="15">The sequence shown here is derived from an EMBL/GenBank/DDBJ whole genome shotgun (WGS) entry which is preliminary data.</text>
</comment>
<dbReference type="GO" id="GO:0003712">
    <property type="term" value="F:transcription coregulator activity"/>
    <property type="evidence" value="ECO:0007669"/>
    <property type="project" value="TreeGrafter"/>
</dbReference>
<dbReference type="SUPFAM" id="SSF68906">
    <property type="entry name" value="SAP domain"/>
    <property type="match status" value="1"/>
</dbReference>
<evidence type="ECO:0000313" key="15">
    <source>
        <dbReference type="EMBL" id="CAB3379827.1"/>
    </source>
</evidence>
<dbReference type="CDD" id="cd16790">
    <property type="entry name" value="SP-RING_PIAS"/>
    <property type="match status" value="1"/>
</dbReference>
<feature type="domain" description="SP-RING-type" evidence="13">
    <location>
        <begin position="399"/>
        <end position="480"/>
    </location>
</feature>
<dbReference type="PANTHER" id="PTHR10782:SF94">
    <property type="entry name" value="SUPPRESSOR OF VARIEGATION 2-10, ISOFORM I"/>
    <property type="match status" value="1"/>
</dbReference>
<dbReference type="AlphaFoldDB" id="A0A8S1DI89"/>
<evidence type="ECO:0000256" key="5">
    <source>
        <dbReference type="ARBA" id="ARBA00022723"/>
    </source>
</evidence>
<gene>
    <name evidence="15" type="ORF">CLODIP_2_CD11569</name>
</gene>
<dbReference type="EMBL" id="CADEPI010000195">
    <property type="protein sequence ID" value="CAB3379827.1"/>
    <property type="molecule type" value="Genomic_DNA"/>
</dbReference>
<dbReference type="GO" id="GO:0008270">
    <property type="term" value="F:zinc ion binding"/>
    <property type="evidence" value="ECO:0007669"/>
    <property type="project" value="UniProtKB-KW"/>
</dbReference>
<keyword evidence="4" id="KW-0808">Transferase</keyword>
<evidence type="ECO:0008006" key="17">
    <source>
        <dbReference type="Google" id="ProtNLM"/>
    </source>
</evidence>
<dbReference type="Gene3D" id="1.10.720.30">
    <property type="entry name" value="SAP domain"/>
    <property type="match status" value="1"/>
</dbReference>
<reference evidence="15 16" key="1">
    <citation type="submission" date="2020-04" db="EMBL/GenBank/DDBJ databases">
        <authorList>
            <person name="Alioto T."/>
            <person name="Alioto T."/>
            <person name="Gomez Garrido J."/>
        </authorList>
    </citation>
    <scope>NUCLEOTIDE SEQUENCE [LARGE SCALE GENOMIC DNA]</scope>
</reference>
<dbReference type="GO" id="GO:0061665">
    <property type="term" value="F:SUMO ligase activity"/>
    <property type="evidence" value="ECO:0007669"/>
    <property type="project" value="TreeGrafter"/>
</dbReference>
<dbReference type="Gene3D" id="3.30.40.10">
    <property type="entry name" value="Zinc/RING finger domain, C3HC4 (zinc finger)"/>
    <property type="match status" value="1"/>
</dbReference>
<dbReference type="FunFam" id="1.10.720.30:FF:000001">
    <property type="entry name" value="E3 SUMO-protein ligase PIAS2 isoform 1"/>
    <property type="match status" value="1"/>
</dbReference>
<dbReference type="InterPro" id="IPR023321">
    <property type="entry name" value="PINIT"/>
</dbReference>
<evidence type="ECO:0000259" key="13">
    <source>
        <dbReference type="PROSITE" id="PS51044"/>
    </source>
</evidence>
<dbReference type="PANTHER" id="PTHR10782">
    <property type="entry name" value="ZINC FINGER MIZ DOMAIN-CONTAINING PROTEIN"/>
    <property type="match status" value="1"/>
</dbReference>
<protein>
    <recommendedName>
        <fullName evidence="17">SP-RING-type domain-containing protein</fullName>
    </recommendedName>
</protein>
<dbReference type="GO" id="GO:0016925">
    <property type="term" value="P:protein sumoylation"/>
    <property type="evidence" value="ECO:0007669"/>
    <property type="project" value="TreeGrafter"/>
</dbReference>
<dbReference type="Proteomes" id="UP000494165">
    <property type="component" value="Unassembled WGS sequence"/>
</dbReference>
<evidence type="ECO:0000259" key="14">
    <source>
        <dbReference type="PROSITE" id="PS51466"/>
    </source>
</evidence>
<dbReference type="InterPro" id="IPR013083">
    <property type="entry name" value="Znf_RING/FYVE/PHD"/>
</dbReference>
<keyword evidence="7" id="KW-0833">Ubl conjugation pathway</keyword>
<feature type="compositionally biased region" description="Polar residues" evidence="11">
    <location>
        <begin position="587"/>
        <end position="604"/>
    </location>
</feature>
<feature type="domain" description="PINIT" evidence="14">
    <location>
        <begin position="197"/>
        <end position="367"/>
    </location>
</feature>
<dbReference type="FunFam" id="2.60.120.780:FF:000001">
    <property type="entry name" value="E3 SUMO-protein ligase PIAS2 isoform X1"/>
    <property type="match status" value="1"/>
</dbReference>
<dbReference type="FunFam" id="3.30.40.10:FF:000247">
    <property type="entry name" value="Uncharacterized protein, isoform B"/>
    <property type="match status" value="1"/>
</dbReference>
<evidence type="ECO:0000256" key="8">
    <source>
        <dbReference type="ARBA" id="ARBA00022833"/>
    </source>
</evidence>
<comment type="subcellular location">
    <subcellularLocation>
        <location evidence="1">Nucleus</location>
    </subcellularLocation>
</comment>
<keyword evidence="9" id="KW-0539">Nucleus</keyword>